<keyword evidence="11" id="KW-1185">Reference proteome</keyword>
<evidence type="ECO:0000256" key="3">
    <source>
        <dbReference type="ARBA" id="ARBA00022989"/>
    </source>
</evidence>
<keyword evidence="6" id="KW-0325">Glycoprotein</keyword>
<evidence type="ECO:0000256" key="6">
    <source>
        <dbReference type="ARBA" id="ARBA00023180"/>
    </source>
</evidence>
<dbReference type="InterPro" id="IPR021765">
    <property type="entry name" value="UstYa-like"/>
</dbReference>
<comment type="caution">
    <text evidence="10">The sequence shown here is derived from an EMBL/GenBank/DDBJ whole genome shotgun (WGS) entry which is preliminary data.</text>
</comment>
<comment type="subcellular location">
    <subcellularLocation>
        <location evidence="1">Membrane</location>
        <topology evidence="1">Single-pass membrane protein</topology>
    </subcellularLocation>
</comment>
<protein>
    <submittedName>
        <fullName evidence="10">Uncharacterized protein</fullName>
    </submittedName>
</protein>
<name>A0ABR3DD65_NEUIN</name>
<evidence type="ECO:0000256" key="8">
    <source>
        <dbReference type="SAM" id="MobiDB-lite"/>
    </source>
</evidence>
<evidence type="ECO:0000313" key="10">
    <source>
        <dbReference type="EMBL" id="KAL0470322.1"/>
    </source>
</evidence>
<feature type="compositionally biased region" description="Basic and acidic residues" evidence="8">
    <location>
        <begin position="366"/>
        <end position="376"/>
    </location>
</feature>
<evidence type="ECO:0000256" key="4">
    <source>
        <dbReference type="ARBA" id="ARBA00023026"/>
    </source>
</evidence>
<evidence type="ECO:0000313" key="11">
    <source>
        <dbReference type="Proteomes" id="UP001451303"/>
    </source>
</evidence>
<comment type="similarity">
    <text evidence="7">Belongs to the ustYa family.</text>
</comment>
<keyword evidence="2 9" id="KW-0812">Transmembrane</keyword>
<keyword evidence="5 9" id="KW-0472">Membrane</keyword>
<accession>A0ABR3DD65</accession>
<dbReference type="PANTHER" id="PTHR33365:SF7">
    <property type="entry name" value="TAT PATHWAY SIGNAL SEQUENCE"/>
    <property type="match status" value="1"/>
</dbReference>
<evidence type="ECO:0000256" key="9">
    <source>
        <dbReference type="SAM" id="Phobius"/>
    </source>
</evidence>
<dbReference type="EMBL" id="JAVLET010000004">
    <property type="protein sequence ID" value="KAL0470322.1"/>
    <property type="molecule type" value="Genomic_DNA"/>
</dbReference>
<dbReference type="Pfam" id="PF11807">
    <property type="entry name" value="UstYa"/>
    <property type="match status" value="1"/>
</dbReference>
<keyword evidence="3 9" id="KW-1133">Transmembrane helix</keyword>
<proteinExistence type="inferred from homology"/>
<evidence type="ECO:0000256" key="5">
    <source>
        <dbReference type="ARBA" id="ARBA00023136"/>
    </source>
</evidence>
<dbReference type="Proteomes" id="UP001451303">
    <property type="component" value="Unassembled WGS sequence"/>
</dbReference>
<gene>
    <name evidence="10" type="ORF">QR685DRAFT_544047</name>
</gene>
<feature type="transmembrane region" description="Helical" evidence="9">
    <location>
        <begin position="57"/>
        <end position="74"/>
    </location>
</feature>
<organism evidence="10 11">
    <name type="scientific">Neurospora intermedia</name>
    <dbReference type="NCBI Taxonomy" id="5142"/>
    <lineage>
        <taxon>Eukaryota</taxon>
        <taxon>Fungi</taxon>
        <taxon>Dikarya</taxon>
        <taxon>Ascomycota</taxon>
        <taxon>Pezizomycotina</taxon>
        <taxon>Sordariomycetes</taxon>
        <taxon>Sordariomycetidae</taxon>
        <taxon>Sordariales</taxon>
        <taxon>Sordariaceae</taxon>
        <taxon>Neurospora</taxon>
    </lineage>
</organism>
<reference evidence="10 11" key="1">
    <citation type="submission" date="2023-09" db="EMBL/GenBank/DDBJ databases">
        <title>Multi-omics analysis of a traditional fermented food reveals byproduct-associated fungal strains for waste-to-food upcycling.</title>
        <authorList>
            <consortium name="Lawrence Berkeley National Laboratory"/>
            <person name="Rekdal V.M."/>
            <person name="Villalobos-Escobedo J.M."/>
            <person name="Rodriguez-Valeron N."/>
            <person name="Garcia M.O."/>
            <person name="Vasquez D.P."/>
            <person name="Damayanti I."/>
            <person name="Sorensen P.M."/>
            <person name="Baidoo E.E."/>
            <person name="De Carvalho A.C."/>
            <person name="Riley R."/>
            <person name="Lipzen A."/>
            <person name="He G."/>
            <person name="Yan M."/>
            <person name="Haridas S."/>
            <person name="Daum C."/>
            <person name="Yoshinaga Y."/>
            <person name="Ng V."/>
            <person name="Grigoriev I.V."/>
            <person name="Munk R."/>
            <person name="Nuraida L."/>
            <person name="Wijaya C.H."/>
            <person name="Morales P.-C."/>
            <person name="Keasling J.D."/>
        </authorList>
    </citation>
    <scope>NUCLEOTIDE SEQUENCE [LARGE SCALE GENOMIC DNA]</scope>
    <source>
        <strain evidence="10 11">FGSC 2613</strain>
    </source>
</reference>
<keyword evidence="4" id="KW-0843">Virulence</keyword>
<dbReference type="PANTHER" id="PTHR33365">
    <property type="entry name" value="YALI0B05434P"/>
    <property type="match status" value="1"/>
</dbReference>
<evidence type="ECO:0000256" key="7">
    <source>
        <dbReference type="ARBA" id="ARBA00035112"/>
    </source>
</evidence>
<evidence type="ECO:0000256" key="2">
    <source>
        <dbReference type="ARBA" id="ARBA00022692"/>
    </source>
</evidence>
<sequence length="411" mass="46539">MDKFKPSNYIPVDREESYSPNPGSDGDDEERREFSTTSSARWAGSKSSWIQRHWRSVTVHGLLIAANLFLFIAYTKGVIVPVRYTDPQHEPTPFRPVVKYEQRAFDMGAIYGLGKNTSLNMQKGNIDFNGPPRPELENAWNDLLRFQNVRIPRKDMGQFQDDDTVIRLTDGSYYFTVSVFHGLHCVERFRKYLYKDHYYPDLSEMQAIALLKHTEHCIDYFLQYLQCNADTTLLPMEWTTEDAKPVSQGLGKHTCVNWDSIFDWMKDNSFDPFEPGILMHPIFGDPYDRNASHHHVNVGLTEAGGILHLNEDGTVKEGGSKKAHFHSLLPTPHETYACWGRVAGWSWSGRSEDGLSILQHAVLRPKRDGEARKEASGEDAGEAGHGSARGANCGIESLGMGRFVPSFGYVD</sequence>
<feature type="region of interest" description="Disordered" evidence="8">
    <location>
        <begin position="366"/>
        <end position="388"/>
    </location>
</feature>
<feature type="region of interest" description="Disordered" evidence="8">
    <location>
        <begin position="1"/>
        <end position="39"/>
    </location>
</feature>
<evidence type="ECO:0000256" key="1">
    <source>
        <dbReference type="ARBA" id="ARBA00004167"/>
    </source>
</evidence>